<comment type="subcellular location">
    <subcellularLocation>
        <location evidence="1">Cell membrane</location>
        <topology evidence="1">Single-pass membrane protein</topology>
    </subcellularLocation>
</comment>
<keyword evidence="6 12" id="KW-0812">Transmembrane</keyword>
<dbReference type="GO" id="GO:0015031">
    <property type="term" value="P:protein transport"/>
    <property type="evidence" value="ECO:0007669"/>
    <property type="project" value="UniProtKB-KW"/>
</dbReference>
<evidence type="ECO:0000256" key="10">
    <source>
        <dbReference type="ARBA" id="ARBA00023136"/>
    </source>
</evidence>
<reference evidence="13" key="2">
    <citation type="journal article" date="2021" name="PeerJ">
        <title>Extensive microbial diversity within the chicken gut microbiome revealed by metagenomics and culture.</title>
        <authorList>
            <person name="Gilroy R."/>
            <person name="Ravi A."/>
            <person name="Getino M."/>
            <person name="Pursley I."/>
            <person name="Horton D.L."/>
            <person name="Alikhan N.F."/>
            <person name="Baker D."/>
            <person name="Gharbi K."/>
            <person name="Hall N."/>
            <person name="Watson M."/>
            <person name="Adriaenssens E.M."/>
            <person name="Foster-Nyarko E."/>
            <person name="Jarju S."/>
            <person name="Secka A."/>
            <person name="Antonio M."/>
            <person name="Oren A."/>
            <person name="Chaudhuri R.R."/>
            <person name="La Ragione R."/>
            <person name="Hildebrand F."/>
            <person name="Pallen M.J."/>
        </authorList>
    </citation>
    <scope>NUCLEOTIDE SEQUENCE</scope>
    <source>
        <strain evidence="13">7293</strain>
    </source>
</reference>
<evidence type="ECO:0000256" key="1">
    <source>
        <dbReference type="ARBA" id="ARBA00004162"/>
    </source>
</evidence>
<accession>A0A9D9DZ73</accession>
<evidence type="ECO:0000256" key="2">
    <source>
        <dbReference type="ARBA" id="ARBA00006742"/>
    </source>
</evidence>
<dbReference type="PANTHER" id="PTHR33909:SF1">
    <property type="entry name" value="SEC TRANSLOCON ACCESSORY COMPLEX SUBUNIT YAJC"/>
    <property type="match status" value="1"/>
</dbReference>
<proteinExistence type="inferred from homology"/>
<feature type="compositionally biased region" description="Basic and acidic residues" evidence="11">
    <location>
        <begin position="109"/>
        <end position="125"/>
    </location>
</feature>
<evidence type="ECO:0000256" key="7">
    <source>
        <dbReference type="ARBA" id="ARBA00022927"/>
    </source>
</evidence>
<feature type="transmembrane region" description="Helical" evidence="12">
    <location>
        <begin position="20"/>
        <end position="37"/>
    </location>
</feature>
<reference evidence="13" key="1">
    <citation type="submission" date="2020-10" db="EMBL/GenBank/DDBJ databases">
        <authorList>
            <person name="Gilroy R."/>
        </authorList>
    </citation>
    <scope>NUCLEOTIDE SEQUENCE</scope>
    <source>
        <strain evidence="13">7293</strain>
    </source>
</reference>
<dbReference type="NCBIfam" id="TIGR00739">
    <property type="entry name" value="yajC"/>
    <property type="match status" value="1"/>
</dbReference>
<dbReference type="AlphaFoldDB" id="A0A9D9DZ73"/>
<comment type="caution">
    <text evidence="13">The sequence shown here is derived from an EMBL/GenBank/DDBJ whole genome shotgun (WGS) entry which is preliminary data.</text>
</comment>
<keyword evidence="8 12" id="KW-1133">Transmembrane helix</keyword>
<evidence type="ECO:0000256" key="6">
    <source>
        <dbReference type="ARBA" id="ARBA00022692"/>
    </source>
</evidence>
<evidence type="ECO:0000256" key="5">
    <source>
        <dbReference type="ARBA" id="ARBA00022475"/>
    </source>
</evidence>
<evidence type="ECO:0000256" key="12">
    <source>
        <dbReference type="SAM" id="Phobius"/>
    </source>
</evidence>
<sequence length="148" mass="16392">MLLFEYYELRGKEMQGQMTTTIITFVLIILIFYFLIIRPQKKRDKETKAMLAAMKKGDRVVTIGGIHGTIVTVKEQTVIVKVDDSARIEFSKSAISSVVNKDAAKTAPKKAEAKAEETKAEEVKAVENNGEAGVIGVKENAEAEKKDE</sequence>
<keyword evidence="5" id="KW-1003">Cell membrane</keyword>
<organism evidence="13 14">
    <name type="scientific">Candidatus Ornithospirochaeta stercoripullorum</name>
    <dbReference type="NCBI Taxonomy" id="2840899"/>
    <lineage>
        <taxon>Bacteria</taxon>
        <taxon>Pseudomonadati</taxon>
        <taxon>Spirochaetota</taxon>
        <taxon>Spirochaetia</taxon>
        <taxon>Spirochaetales</taxon>
        <taxon>Spirochaetaceae</taxon>
        <taxon>Spirochaetaceae incertae sedis</taxon>
        <taxon>Candidatus Ornithospirochaeta</taxon>
    </lineage>
</organism>
<evidence type="ECO:0000256" key="9">
    <source>
        <dbReference type="ARBA" id="ARBA00023010"/>
    </source>
</evidence>
<dbReference type="SMART" id="SM01323">
    <property type="entry name" value="YajC"/>
    <property type="match status" value="1"/>
</dbReference>
<dbReference type="GO" id="GO:0005886">
    <property type="term" value="C:plasma membrane"/>
    <property type="evidence" value="ECO:0007669"/>
    <property type="project" value="UniProtKB-SubCell"/>
</dbReference>
<dbReference type="Proteomes" id="UP000823615">
    <property type="component" value="Unassembled WGS sequence"/>
</dbReference>
<evidence type="ECO:0000256" key="8">
    <source>
        <dbReference type="ARBA" id="ARBA00022989"/>
    </source>
</evidence>
<evidence type="ECO:0000313" key="13">
    <source>
        <dbReference type="EMBL" id="MBO8436203.1"/>
    </source>
</evidence>
<evidence type="ECO:0000256" key="4">
    <source>
        <dbReference type="ARBA" id="ARBA00022448"/>
    </source>
</evidence>
<protein>
    <recommendedName>
        <fullName evidence="3">Sec translocon accessory complex subunit YajC</fullName>
    </recommendedName>
</protein>
<gene>
    <name evidence="13" type="primary">yajC</name>
    <name evidence="13" type="ORF">IAA97_04420</name>
</gene>
<dbReference type="PANTHER" id="PTHR33909">
    <property type="entry name" value="SEC TRANSLOCON ACCESSORY COMPLEX SUBUNIT YAJC"/>
    <property type="match status" value="1"/>
</dbReference>
<evidence type="ECO:0000256" key="3">
    <source>
        <dbReference type="ARBA" id="ARBA00014962"/>
    </source>
</evidence>
<keyword evidence="4" id="KW-0813">Transport</keyword>
<dbReference type="EMBL" id="JADIMT010000054">
    <property type="protein sequence ID" value="MBO8436203.1"/>
    <property type="molecule type" value="Genomic_DNA"/>
</dbReference>
<dbReference type="InterPro" id="IPR003849">
    <property type="entry name" value="Preprotein_translocase_YajC"/>
</dbReference>
<keyword evidence="10 12" id="KW-0472">Membrane</keyword>
<dbReference type="Pfam" id="PF02699">
    <property type="entry name" value="YajC"/>
    <property type="match status" value="1"/>
</dbReference>
<name>A0A9D9DZ73_9SPIO</name>
<feature type="region of interest" description="Disordered" evidence="11">
    <location>
        <begin position="106"/>
        <end position="125"/>
    </location>
</feature>
<evidence type="ECO:0000313" key="14">
    <source>
        <dbReference type="Proteomes" id="UP000823615"/>
    </source>
</evidence>
<comment type="similarity">
    <text evidence="2">Belongs to the YajC family.</text>
</comment>
<keyword evidence="9" id="KW-0811">Translocation</keyword>
<dbReference type="PRINTS" id="PR01853">
    <property type="entry name" value="YAJCTRNLCASE"/>
</dbReference>
<keyword evidence="7" id="KW-0653">Protein transport</keyword>
<evidence type="ECO:0000256" key="11">
    <source>
        <dbReference type="SAM" id="MobiDB-lite"/>
    </source>
</evidence>